<name>A0A2N3HX78_9BACT</name>
<evidence type="ECO:0000313" key="2">
    <source>
        <dbReference type="Proteomes" id="UP000233618"/>
    </source>
</evidence>
<organism evidence="1 2">
    <name type="scientific">Labilibaculum manganireducens</name>
    <dbReference type="NCBI Taxonomy" id="1940525"/>
    <lineage>
        <taxon>Bacteria</taxon>
        <taxon>Pseudomonadati</taxon>
        <taxon>Bacteroidota</taxon>
        <taxon>Bacteroidia</taxon>
        <taxon>Marinilabiliales</taxon>
        <taxon>Marinifilaceae</taxon>
        <taxon>Labilibaculum</taxon>
    </lineage>
</organism>
<gene>
    <name evidence="1" type="ORF">BZG01_17260</name>
</gene>
<comment type="caution">
    <text evidence="1">The sequence shown here is derived from an EMBL/GenBank/DDBJ whole genome shotgun (WGS) entry which is preliminary data.</text>
</comment>
<dbReference type="EMBL" id="MVDE01000034">
    <property type="protein sequence ID" value="PKQ62638.1"/>
    <property type="molecule type" value="Genomic_DNA"/>
</dbReference>
<dbReference type="AlphaFoldDB" id="A0A2N3HX78"/>
<keyword evidence="2" id="KW-1185">Reference proteome</keyword>
<reference evidence="1 2" key="1">
    <citation type="journal article" date="2017" name="Front. Microbiol.">
        <title>Labilibaculum manganireducens gen. nov., sp. nov. and Labilibaculum filiforme sp. nov., Novel Bacteroidetes Isolated from Subsurface Sediments of the Baltic Sea.</title>
        <authorList>
            <person name="Vandieken V."/>
            <person name="Marshall I.P."/>
            <person name="Niemann H."/>
            <person name="Engelen B."/>
            <person name="Cypionka H."/>
        </authorList>
    </citation>
    <scope>NUCLEOTIDE SEQUENCE [LARGE SCALE GENOMIC DNA]</scope>
    <source>
        <strain evidence="1 2">59.10-2M</strain>
    </source>
</reference>
<sequence length="96" mass="11090">MASRRNFKKDINFLTNEILMRGIIHLNFFGRENSEDVYVIMNEAAASRNEYIARINQKLSGKTAKEIKNHYKSIYDDLLDSTHDLLGKIDNLDVAV</sequence>
<accession>A0A2N3HX78</accession>
<proteinExistence type="predicted"/>
<dbReference type="RefSeq" id="WP_101311098.1">
    <property type="nucleotide sequence ID" value="NZ_CAXXEE010000003.1"/>
</dbReference>
<dbReference type="Proteomes" id="UP000233618">
    <property type="component" value="Unassembled WGS sequence"/>
</dbReference>
<protein>
    <submittedName>
        <fullName evidence="1">Uncharacterized protein</fullName>
    </submittedName>
</protein>
<evidence type="ECO:0000313" key="1">
    <source>
        <dbReference type="EMBL" id="PKQ62638.1"/>
    </source>
</evidence>